<evidence type="ECO:0000256" key="5">
    <source>
        <dbReference type="PROSITE-ProRule" id="PRU00302"/>
    </source>
</evidence>
<evidence type="ECO:0000256" key="1">
    <source>
        <dbReference type="ARBA" id="ARBA00022659"/>
    </source>
</evidence>
<feature type="transmembrane region" description="Helical" evidence="6">
    <location>
        <begin position="195"/>
        <end position="216"/>
    </location>
</feature>
<keyword evidence="9" id="KW-1185">Reference proteome</keyword>
<gene>
    <name evidence="8" type="ORF">ANCDUO_09721</name>
</gene>
<evidence type="ECO:0000313" key="8">
    <source>
        <dbReference type="EMBL" id="KIH60035.1"/>
    </source>
</evidence>
<evidence type="ECO:0000256" key="6">
    <source>
        <dbReference type="SAM" id="Phobius"/>
    </source>
</evidence>
<keyword evidence="3 5" id="KW-1015">Disulfide bond</keyword>
<dbReference type="InterPro" id="IPR035976">
    <property type="entry name" value="Sushi/SCR/CCP_sf"/>
</dbReference>
<dbReference type="Gene3D" id="2.10.70.10">
    <property type="entry name" value="Complement Module, domain 1"/>
    <property type="match status" value="1"/>
</dbReference>
<dbReference type="InterPro" id="IPR000436">
    <property type="entry name" value="Sushi_SCR_CCP_dom"/>
</dbReference>
<evidence type="ECO:0000256" key="2">
    <source>
        <dbReference type="ARBA" id="ARBA00022737"/>
    </source>
</evidence>
<keyword evidence="6" id="KW-0812">Transmembrane</keyword>
<dbReference type="PANTHER" id="PTHR19325">
    <property type="entry name" value="COMPLEMENT COMPONENT-RELATED SUSHI DOMAIN-CONTAINING"/>
    <property type="match status" value="1"/>
</dbReference>
<evidence type="ECO:0000259" key="7">
    <source>
        <dbReference type="PROSITE" id="PS50923"/>
    </source>
</evidence>
<dbReference type="SMART" id="SM00032">
    <property type="entry name" value="CCP"/>
    <property type="match status" value="1"/>
</dbReference>
<keyword evidence="6" id="KW-1133">Transmembrane helix</keyword>
<evidence type="ECO:0000256" key="4">
    <source>
        <dbReference type="ARBA" id="ARBA00023180"/>
    </source>
</evidence>
<accession>A0A0C2GFV7</accession>
<dbReference type="AlphaFoldDB" id="A0A0C2GFV7"/>
<dbReference type="Pfam" id="PF00084">
    <property type="entry name" value="Sushi"/>
    <property type="match status" value="1"/>
</dbReference>
<sequence length="313" mass="34450">MKMSDISQRGLRAALAASPFQKEFYWIGSQTLFRKSQHSLGVSSSLTDWRWADGTTVAEEDADWSNSKILTSNRPEAVVLARLAEWRWIPSAQNVWNSFLCQSNRCQICMKFVISEFFFSVVDCERPPSIPNGSVSVALTIYGSVANYTCQDGYRLIGHATVSCGSKGVWEPAIPVCYDMATLRELKADSAENHAGLAALIVVLGLLLVFAVLRFSRASKSVPISEKVLQFLLCKSFCLCKISISAVYFQPAPPYGAPNVIYAIPSVITNPSDSVVYYAPSAPLTKMELPPHLVSLKPLPSGHFQATMPIGRW</sequence>
<comment type="caution">
    <text evidence="5">Lacks conserved residue(s) required for the propagation of feature annotation.</text>
</comment>
<name>A0A0C2GFV7_9BILA</name>
<dbReference type="Proteomes" id="UP000054047">
    <property type="component" value="Unassembled WGS sequence"/>
</dbReference>
<feature type="domain" description="Sushi" evidence="7">
    <location>
        <begin position="122"/>
        <end position="179"/>
    </location>
</feature>
<dbReference type="OrthoDB" id="547680at2759"/>
<evidence type="ECO:0000313" key="9">
    <source>
        <dbReference type="Proteomes" id="UP000054047"/>
    </source>
</evidence>
<keyword evidence="2" id="KW-0677">Repeat</keyword>
<reference evidence="8 9" key="1">
    <citation type="submission" date="2013-12" db="EMBL/GenBank/DDBJ databases">
        <title>Draft genome of the parsitic nematode Ancylostoma duodenale.</title>
        <authorList>
            <person name="Mitreva M."/>
        </authorList>
    </citation>
    <scope>NUCLEOTIDE SEQUENCE [LARGE SCALE GENOMIC DNA]</scope>
    <source>
        <strain evidence="8 9">Zhejiang</strain>
    </source>
</reference>
<keyword evidence="6" id="KW-0472">Membrane</keyword>
<dbReference type="EMBL" id="KN731352">
    <property type="protein sequence ID" value="KIH60035.1"/>
    <property type="molecule type" value="Genomic_DNA"/>
</dbReference>
<dbReference type="CDD" id="cd00033">
    <property type="entry name" value="CCP"/>
    <property type="match status" value="1"/>
</dbReference>
<feature type="disulfide bond" evidence="5">
    <location>
        <begin position="150"/>
        <end position="177"/>
    </location>
</feature>
<keyword evidence="1 5" id="KW-0768">Sushi</keyword>
<evidence type="ECO:0000256" key="3">
    <source>
        <dbReference type="ARBA" id="ARBA00023157"/>
    </source>
</evidence>
<organism evidence="8 9">
    <name type="scientific">Ancylostoma duodenale</name>
    <dbReference type="NCBI Taxonomy" id="51022"/>
    <lineage>
        <taxon>Eukaryota</taxon>
        <taxon>Metazoa</taxon>
        <taxon>Ecdysozoa</taxon>
        <taxon>Nematoda</taxon>
        <taxon>Chromadorea</taxon>
        <taxon>Rhabditida</taxon>
        <taxon>Rhabditina</taxon>
        <taxon>Rhabditomorpha</taxon>
        <taxon>Strongyloidea</taxon>
        <taxon>Ancylostomatidae</taxon>
        <taxon>Ancylostomatinae</taxon>
        <taxon>Ancylostoma</taxon>
    </lineage>
</organism>
<protein>
    <submittedName>
        <fullName evidence="8">Sushi domain protein</fullName>
    </submittedName>
</protein>
<dbReference type="SUPFAM" id="SSF57535">
    <property type="entry name" value="Complement control module/SCR domain"/>
    <property type="match status" value="1"/>
</dbReference>
<dbReference type="PROSITE" id="PS50923">
    <property type="entry name" value="SUSHI"/>
    <property type="match status" value="1"/>
</dbReference>
<proteinExistence type="predicted"/>
<dbReference type="PANTHER" id="PTHR19325:SF575">
    <property type="entry name" value="LOCOMOTION-RELATED PROTEIN HIKARU GENKI"/>
    <property type="match status" value="1"/>
</dbReference>
<dbReference type="InterPro" id="IPR050350">
    <property type="entry name" value="Compl-Cell_Adhes-Reg"/>
</dbReference>
<keyword evidence="4" id="KW-0325">Glycoprotein</keyword>